<keyword evidence="2" id="KW-0963">Cytoplasm</keyword>
<dbReference type="Gene3D" id="2.130.10.10">
    <property type="entry name" value="YVTN repeat-like/Quinoprotein amine dehydrogenase"/>
    <property type="match status" value="3"/>
</dbReference>
<dbReference type="PANTHER" id="PTHR14885">
    <property type="entry name" value="CILIA- AND FLAGELLA-ASSOCIATED PROTEIN 43-RELATED"/>
    <property type="match status" value="1"/>
</dbReference>
<keyword evidence="8" id="KW-0969">Cilium</keyword>
<feature type="repeat" description="WD" evidence="14">
    <location>
        <begin position="408"/>
        <end position="430"/>
    </location>
</feature>
<keyword evidence="18" id="KW-1185">Reference proteome</keyword>
<evidence type="ECO:0000256" key="16">
    <source>
        <dbReference type="SAM" id="MobiDB-lite"/>
    </source>
</evidence>
<evidence type="ECO:0000256" key="1">
    <source>
        <dbReference type="ARBA" id="ARBA00004611"/>
    </source>
</evidence>
<evidence type="ECO:0000256" key="11">
    <source>
        <dbReference type="ARBA" id="ARBA00055223"/>
    </source>
</evidence>
<dbReference type="GeneID" id="116565462"/>
<evidence type="ECO:0000256" key="2">
    <source>
        <dbReference type="ARBA" id="ARBA00022490"/>
    </source>
</evidence>
<dbReference type="Proteomes" id="UP000504640">
    <property type="component" value="Unplaced"/>
</dbReference>
<gene>
    <name evidence="19" type="primary">CFAP44</name>
</gene>
<feature type="region of interest" description="Disordered" evidence="16">
    <location>
        <begin position="1085"/>
        <end position="1120"/>
    </location>
</feature>
<feature type="coiled-coil region" evidence="15">
    <location>
        <begin position="955"/>
        <end position="986"/>
    </location>
</feature>
<feature type="region of interest" description="Disordered" evidence="16">
    <location>
        <begin position="740"/>
        <end position="767"/>
    </location>
</feature>
<feature type="compositionally biased region" description="Polar residues" evidence="16">
    <location>
        <begin position="107"/>
        <end position="116"/>
    </location>
</feature>
<evidence type="ECO:0000313" key="18">
    <source>
        <dbReference type="Proteomes" id="UP000504640"/>
    </source>
</evidence>
<feature type="repeat" description="WD" evidence="14">
    <location>
        <begin position="599"/>
        <end position="634"/>
    </location>
</feature>
<dbReference type="SMART" id="SM00320">
    <property type="entry name" value="WD40"/>
    <property type="match status" value="6"/>
</dbReference>
<feature type="compositionally biased region" description="Basic and acidic residues" evidence="16">
    <location>
        <begin position="1089"/>
        <end position="1116"/>
    </location>
</feature>
<feature type="region of interest" description="Disordered" evidence="16">
    <location>
        <begin position="27"/>
        <end position="97"/>
    </location>
</feature>
<feature type="domain" description="EML-like first beta-propeller" evidence="17">
    <location>
        <begin position="219"/>
        <end position="436"/>
    </location>
</feature>
<dbReference type="PROSITE" id="PS00678">
    <property type="entry name" value="WD_REPEATS_1"/>
    <property type="match status" value="1"/>
</dbReference>
<evidence type="ECO:0000259" key="17">
    <source>
        <dbReference type="Pfam" id="PF23409"/>
    </source>
</evidence>
<feature type="coiled-coil region" evidence="15">
    <location>
        <begin position="1670"/>
        <end position="1732"/>
    </location>
</feature>
<dbReference type="InterPro" id="IPR036322">
    <property type="entry name" value="WD40_repeat_dom_sf"/>
</dbReference>
<evidence type="ECO:0000256" key="12">
    <source>
        <dbReference type="ARBA" id="ARBA00060934"/>
    </source>
</evidence>
<name>A0A6J3JKP1_SAPAP</name>
<feature type="compositionally biased region" description="Low complexity" evidence="16">
    <location>
        <begin position="1335"/>
        <end position="1345"/>
    </location>
</feature>
<dbReference type="FunFam" id="2.130.10.10:FF:000547">
    <property type="entry name" value="Cilia- and flagella-associated protein 44"/>
    <property type="match status" value="1"/>
</dbReference>
<dbReference type="InterPro" id="IPR015943">
    <property type="entry name" value="WD40/YVTN_repeat-like_dom_sf"/>
</dbReference>
<keyword evidence="9" id="KW-0206">Cytoskeleton</keyword>
<evidence type="ECO:0000256" key="14">
    <source>
        <dbReference type="PROSITE-ProRule" id="PRU00221"/>
    </source>
</evidence>
<comment type="similarity">
    <text evidence="12">Belongs to the CFAP44 family.</text>
</comment>
<keyword evidence="5" id="KW-0677">Repeat</keyword>
<keyword evidence="4 14" id="KW-0853">WD repeat</keyword>
<keyword evidence="6 19" id="KW-0282">Flagellum</keyword>
<feature type="compositionally biased region" description="Acidic residues" evidence="16">
    <location>
        <begin position="1531"/>
        <end position="1564"/>
    </location>
</feature>
<feature type="repeat" description="WD" evidence="14">
    <location>
        <begin position="494"/>
        <end position="535"/>
    </location>
</feature>
<evidence type="ECO:0000256" key="6">
    <source>
        <dbReference type="ARBA" id="ARBA00022846"/>
    </source>
</evidence>
<dbReference type="FunFam" id="2.130.10.10:FF:000401">
    <property type="entry name" value="Cilia- and flagella-associated protein 44"/>
    <property type="match status" value="1"/>
</dbReference>
<proteinExistence type="inferred from homology"/>
<evidence type="ECO:0000256" key="3">
    <source>
        <dbReference type="ARBA" id="ARBA00022553"/>
    </source>
</evidence>
<evidence type="ECO:0000256" key="10">
    <source>
        <dbReference type="ARBA" id="ARBA00023273"/>
    </source>
</evidence>
<dbReference type="InterPro" id="IPR001680">
    <property type="entry name" value="WD40_rpt"/>
</dbReference>
<comment type="function">
    <text evidence="11">Flagellar protein involved in sperm flagellum axoneme organization and function.</text>
</comment>
<reference evidence="19" key="1">
    <citation type="submission" date="2025-08" db="UniProtKB">
        <authorList>
            <consortium name="RefSeq"/>
        </authorList>
    </citation>
    <scope>IDENTIFICATION</scope>
    <source>
        <tissue evidence="19">Blood</tissue>
    </source>
</reference>
<evidence type="ECO:0000256" key="13">
    <source>
        <dbReference type="ARBA" id="ARBA00074727"/>
    </source>
</evidence>
<dbReference type="CTD" id="55779"/>
<dbReference type="GO" id="GO:0007288">
    <property type="term" value="P:sperm axoneme assembly"/>
    <property type="evidence" value="ECO:0007669"/>
    <property type="project" value="UniProtKB-ARBA"/>
</dbReference>
<evidence type="ECO:0000256" key="8">
    <source>
        <dbReference type="ARBA" id="ARBA00023069"/>
    </source>
</evidence>
<feature type="coiled-coil region" evidence="15">
    <location>
        <begin position="1798"/>
        <end position="1861"/>
    </location>
</feature>
<dbReference type="SUPFAM" id="SSF50978">
    <property type="entry name" value="WD40 repeat-like"/>
    <property type="match status" value="2"/>
</dbReference>
<evidence type="ECO:0000256" key="5">
    <source>
        <dbReference type="ARBA" id="ARBA00022737"/>
    </source>
</evidence>
<dbReference type="InterPro" id="IPR055439">
    <property type="entry name" value="Beta-prop_EML_1st"/>
</dbReference>
<feature type="region of interest" description="Disordered" evidence="16">
    <location>
        <begin position="1528"/>
        <end position="1566"/>
    </location>
</feature>
<accession>A0A6J3JKP1</accession>
<dbReference type="Pfam" id="PF23409">
    <property type="entry name" value="Beta-prop_EML"/>
    <property type="match status" value="1"/>
</dbReference>
<evidence type="ECO:0000256" key="15">
    <source>
        <dbReference type="SAM" id="Coils"/>
    </source>
</evidence>
<protein>
    <recommendedName>
        <fullName evidence="13">Cilia- and flagella-associated protein 44</fullName>
    </recommendedName>
</protein>
<sequence length="1877" mass="216795">MKFVRGKSVNFYFIALSISHPSFVLTEEMKEPDDQDTDGEKSGRSKSDGKHSLRSSKSESRSPVKEDNKLLEEATDEALTEGKEPYLDEDSDEEHLEGSLSSFQYEDLQSTTVSQQPPAPAAEEAEEEVKKKISESFFYDYMELASMPFVTLDSNIPLDLLTLVHSFGYDCRKRANLQLLDDSIAMYIAGNQVIFLHLKTKEQIYLRSSSGEGIGVIGVHPHKTYFTVAEKGSFPNIIIYEFPSLRPYRILRDGTEKGYAYVDFNYSGTLLASVGSNPDYTLTIWNWKEEQPILRTKAFSQEVFKVTFNPDNEEQLTTSGSGHIKFWEMAFTFTGLKLQGSLGRFGKTTSTDIEGYMELPDGKVLSGSEWGNMLLWESGLIKVELCRGTSKSCHNGPINQIMLYEGEVITVGSDGCVRIWDFETIDTADTIDETGLLEIEPINELQVDKNVKLFSMIKMNETGNNFWLAQDANGAIWKLDLSFSNITQDPECLFSFHSGAIEAVAVSPLTYLMATTALDCSVRIYDFASKIPLAQMKFKQGGTALVWVPRMVSYTGAHIIVGFEDGVVRLLELYDPKGLTVFAGRKKILDADIQLKRVFKPHTACVTALAYERDGEILATGSKDQTVFFFEVENEYKPIGYINTPGPVCQLMWSPLSHPESTLLIFCENGYILEAPLPTIKQEVDDRDVVSYEIKDMCIKCFHFSSVKSKILRLIEIEKREKQKKLKEKIREERRKKLAAEMGEDGEKEFQEEKEEEEDEEEEEEPLPEIFIPLTPSRILCGFYSEPGKFWVSLGDYDSGFLYHCEFPPCDKSNNFEEQKDEPFDVHYLENTDDNPIQTITFNINKIMMFCGMKNGAIRVYVLDENDPSLTSLVNYWHLNMHDNNYGCIKSIASSFDDRFLVTTGGDGNIFVFNIFSEFMLRKDIKAKVPSPRFGIETEPIPEDIEDPKAYSIENARRKREHDKLMKEVEEIKARKREQIKALRNEFCKLLKMNEELPKHMQFKRTDFDVDSRIRDEINRKTAFKIQQVEKELAWEKEKHELGLMKLKNRFRDPLESDTIVVHAIQSDHKITSYRLVQPSKYSKFKRASQSERRPSKLDRFEKEGAGRKDSQRDAGESVIEQEDSIIEKGKKFRPKTLSEIMVKNQIEKTRKLILKAERAQLKIQQRKKEWEELYKSKPDDDFEDPKDLQAIKEAQVYMGDFNLKTASDYKIPEHMRINAAKKEEELGHLDSLVHGKKRHMNKCILSLRDLKVAVVEEIQCLVQELKNIQSTLHVSKHIPIPKIPQIHPEEVPEKRFQYDEETLLNFEQQRMKSIDAKSPQVEQTGSGGPGGGFLKLSSGKNGDLTTRDSISRSSRASTFSLDIPKFMEFEKAEPTDVELEIMKRDEIKHVYMQQYLVNRIKELIVTFDAELRLLRHQKLKLDTQMKLSDLHHVTLFQEMLLLKNFEKQENILQERVNSLEKEEQYMQWKINETLKEMEEKKNEITKLQEQEKALYAGFQTAIGENNKFANFLMKVLKKKIKRVKKKEVEGDADEDEESEESSEEESSLESDEDESGSEDEVFDDSICPSNCDVTLFELALQLREKRLDIEEALVEEKKIVDNLKKEYETLSKKVKIVATNLNAAEEALEAYQREKQQRLNELLVVIPLKLHQIEYVVFGEIPSDLSGTLVFSNHALKRLQERIHELQEENAKQQKLNKEWRERRKQLIREKKEMTKAIQQMEETVRQLMISKFGRVVNLEALQTLSVNTTLEELKIRKLRKELANAKEMKMWEQKIAQMRWEVMMKTKEHTRKLYQMNDLCIEKKKLDSRLNTLQNQQGNAFQGPREADIVAREEVTELIQLQAERISALKEEIALLRRKGGLILPPIQSPQENEM</sequence>
<dbReference type="PROSITE" id="PS50082">
    <property type="entry name" value="WD_REPEATS_2"/>
    <property type="match status" value="3"/>
</dbReference>
<evidence type="ECO:0000313" key="19">
    <source>
        <dbReference type="RefSeq" id="XP_032154943.1"/>
    </source>
</evidence>
<feature type="compositionally biased region" description="Basic and acidic residues" evidence="16">
    <location>
        <begin position="38"/>
        <end position="72"/>
    </location>
</feature>
<feature type="region of interest" description="Disordered" evidence="16">
    <location>
        <begin position="107"/>
        <end position="126"/>
    </location>
</feature>
<dbReference type="InterPro" id="IPR019775">
    <property type="entry name" value="WD40_repeat_CS"/>
</dbReference>
<feature type="region of interest" description="Disordered" evidence="16">
    <location>
        <begin position="1315"/>
        <end position="1352"/>
    </location>
</feature>
<dbReference type="PROSITE" id="PS50294">
    <property type="entry name" value="WD_REPEATS_REGION"/>
    <property type="match status" value="1"/>
</dbReference>
<dbReference type="Pfam" id="PF00400">
    <property type="entry name" value="WD40"/>
    <property type="match status" value="3"/>
</dbReference>
<keyword evidence="7 15" id="KW-0175">Coiled coil</keyword>
<evidence type="ECO:0000256" key="4">
    <source>
        <dbReference type="ARBA" id="ARBA00022574"/>
    </source>
</evidence>
<dbReference type="RefSeq" id="XP_032154943.1">
    <property type="nucleotide sequence ID" value="XM_032299052.1"/>
</dbReference>
<evidence type="ECO:0000256" key="9">
    <source>
        <dbReference type="ARBA" id="ARBA00023212"/>
    </source>
</evidence>
<keyword evidence="10" id="KW-0966">Cell projection</keyword>
<dbReference type="PANTHER" id="PTHR14885:SF3">
    <property type="entry name" value="CILIA- AND FLAGELLA-ASSOCIATED PROTEIN 44"/>
    <property type="match status" value="1"/>
</dbReference>
<evidence type="ECO:0000256" key="7">
    <source>
        <dbReference type="ARBA" id="ARBA00023054"/>
    </source>
</evidence>
<feature type="coiled-coil region" evidence="15">
    <location>
        <begin position="1443"/>
        <end position="1498"/>
    </location>
</feature>
<comment type="subcellular location">
    <subcellularLocation>
        <location evidence="1">Cytoplasm</location>
        <location evidence="1">Cytoskeleton</location>
        <location evidence="1">Flagellum axoneme</location>
    </subcellularLocation>
</comment>
<feature type="coiled-coil region" evidence="15">
    <location>
        <begin position="1587"/>
        <end position="1642"/>
    </location>
</feature>
<organism evidence="18 19">
    <name type="scientific">Sapajus apella</name>
    <name type="common">Brown-capped capuchin</name>
    <name type="synonym">Cebus apella</name>
    <dbReference type="NCBI Taxonomy" id="9515"/>
    <lineage>
        <taxon>Eukaryota</taxon>
        <taxon>Metazoa</taxon>
        <taxon>Chordata</taxon>
        <taxon>Craniata</taxon>
        <taxon>Vertebrata</taxon>
        <taxon>Euteleostomi</taxon>
        <taxon>Mammalia</taxon>
        <taxon>Eutheria</taxon>
        <taxon>Euarchontoglires</taxon>
        <taxon>Primates</taxon>
        <taxon>Haplorrhini</taxon>
        <taxon>Platyrrhini</taxon>
        <taxon>Cebidae</taxon>
        <taxon>Cebinae</taxon>
        <taxon>Sapajus</taxon>
    </lineage>
</organism>
<keyword evidence="3" id="KW-0597">Phosphoprotein</keyword>
<feature type="compositionally biased region" description="Acidic residues" evidence="16">
    <location>
        <begin position="742"/>
        <end position="767"/>
    </location>
</feature>